<feature type="domain" description="Fibronectin type-III" evidence="6">
    <location>
        <begin position="381"/>
        <end position="475"/>
    </location>
</feature>
<feature type="active site" description="Charge relay system" evidence="5">
    <location>
        <position position="231"/>
    </location>
</feature>
<dbReference type="AlphaFoldDB" id="A0A923NLL8"/>
<dbReference type="PRINTS" id="PR00723">
    <property type="entry name" value="SUBTILISIN"/>
</dbReference>
<comment type="caution">
    <text evidence="7">The sequence shown here is derived from an EMBL/GenBank/DDBJ whole genome shotgun (WGS) entry which is preliminary data.</text>
</comment>
<feature type="active site" description="Charge relay system" evidence="5">
    <location>
        <position position="61"/>
    </location>
</feature>
<dbReference type="GO" id="GO:0004252">
    <property type="term" value="F:serine-type endopeptidase activity"/>
    <property type="evidence" value="ECO:0007669"/>
    <property type="project" value="UniProtKB-UniRule"/>
</dbReference>
<dbReference type="SUPFAM" id="SSF49265">
    <property type="entry name" value="Fibronectin type III"/>
    <property type="match status" value="1"/>
</dbReference>
<dbReference type="Gene3D" id="2.60.40.10">
    <property type="entry name" value="Immunoglobulins"/>
    <property type="match status" value="1"/>
</dbReference>
<keyword evidence="4 5" id="KW-0720">Serine protease</keyword>
<dbReference type="InterPro" id="IPR036116">
    <property type="entry name" value="FN3_sf"/>
</dbReference>
<dbReference type="GO" id="GO:0006508">
    <property type="term" value="P:proteolysis"/>
    <property type="evidence" value="ECO:0007669"/>
    <property type="project" value="UniProtKB-KW"/>
</dbReference>
<dbReference type="PANTHER" id="PTHR43806">
    <property type="entry name" value="PEPTIDASE S8"/>
    <property type="match status" value="1"/>
</dbReference>
<dbReference type="CDD" id="cd00063">
    <property type="entry name" value="FN3"/>
    <property type="match status" value="1"/>
</dbReference>
<dbReference type="PANTHER" id="PTHR43806:SF11">
    <property type="entry name" value="CEREVISIN-RELATED"/>
    <property type="match status" value="1"/>
</dbReference>
<dbReference type="InterPro" id="IPR013783">
    <property type="entry name" value="Ig-like_fold"/>
</dbReference>
<dbReference type="PROSITE" id="PS51892">
    <property type="entry name" value="SUBTILASE"/>
    <property type="match status" value="1"/>
</dbReference>
<sequence>MGLAGPGKTAWDYATGKGVNVAVIDGGANVSHLDLAANVKGCYNAVTEKEGKASVPPLGSHGTATAGILAAVGNNKRLSAGSAYNANLYVINAFQELEDENGKFYGAYDSDIMRGIQWAAGKNCRVVSMSLSGNGEPNEAMESMIRQYYSQKSNSILFVSSGGNSKINEYRYPASYDGVLSISAVNYASGKYTISPNSTYNNRIDLAAPGNGLYTLSHSSNTAAATAGATSAATPYTAGVAALVFQANPSLTAAQCAQILTSTATDAGARGYDVHYGYGVINPLKAVQKAIYKTDSKAQQISGVSSSYKKAYTASSFTLKPILSGSGTASYKSSNSNIASVSASGKVNPKKIGKTTITISVPASGIFRSASKKIALTVTPKTGKIRSAKNIKSRKLKVKWSRDRKASGYQIKLAKNKRFKKAKTYWARKNSTTSRTLAKLKKGKRYYIKIRAYKKSGGKKIYGSYSKVKQIKIRR</sequence>
<protein>
    <submittedName>
        <fullName evidence="7">S8 family serine peptidase</fullName>
    </submittedName>
</protein>
<gene>
    <name evidence="7" type="ORF">H9L42_10130</name>
</gene>
<accession>A0A923NLL8</accession>
<feature type="active site" description="Charge relay system" evidence="5">
    <location>
        <position position="25"/>
    </location>
</feature>
<organism evidence="7 8">
    <name type="scientific">Zhenpiania hominis</name>
    <dbReference type="NCBI Taxonomy" id="2763644"/>
    <lineage>
        <taxon>Bacteria</taxon>
        <taxon>Bacillati</taxon>
        <taxon>Bacillota</taxon>
        <taxon>Clostridia</taxon>
        <taxon>Peptostreptococcales</taxon>
        <taxon>Anaerovoracaceae</taxon>
        <taxon>Zhenpiania</taxon>
    </lineage>
</organism>
<comment type="similarity">
    <text evidence="1 5">Belongs to the peptidase S8 family.</text>
</comment>
<dbReference type="Gene3D" id="2.60.40.1080">
    <property type="match status" value="1"/>
</dbReference>
<evidence type="ECO:0000256" key="5">
    <source>
        <dbReference type="PROSITE-ProRule" id="PRU01240"/>
    </source>
</evidence>
<dbReference type="EMBL" id="JACRYT010000010">
    <property type="protein sequence ID" value="MBC6680190.1"/>
    <property type="molecule type" value="Genomic_DNA"/>
</dbReference>
<dbReference type="Proteomes" id="UP000602647">
    <property type="component" value="Unassembled WGS sequence"/>
</dbReference>
<reference evidence="7" key="1">
    <citation type="submission" date="2020-08" db="EMBL/GenBank/DDBJ databases">
        <title>Genome public.</title>
        <authorList>
            <person name="Liu C."/>
            <person name="Sun Q."/>
        </authorList>
    </citation>
    <scope>NUCLEOTIDE SEQUENCE</scope>
    <source>
        <strain evidence="7">BX12</strain>
    </source>
</reference>
<dbReference type="SUPFAM" id="SSF49373">
    <property type="entry name" value="Invasin/intimin cell-adhesion fragments"/>
    <property type="match status" value="1"/>
</dbReference>
<evidence type="ECO:0000313" key="8">
    <source>
        <dbReference type="Proteomes" id="UP000602647"/>
    </source>
</evidence>
<dbReference type="InterPro" id="IPR008964">
    <property type="entry name" value="Invasin/intimin_cell_adhesion"/>
</dbReference>
<dbReference type="Gene3D" id="3.40.50.200">
    <property type="entry name" value="Peptidase S8/S53 domain"/>
    <property type="match status" value="1"/>
</dbReference>
<dbReference type="InterPro" id="IPR050131">
    <property type="entry name" value="Peptidase_S8_subtilisin-like"/>
</dbReference>
<evidence type="ECO:0000313" key="7">
    <source>
        <dbReference type="EMBL" id="MBC6680190.1"/>
    </source>
</evidence>
<dbReference type="Pfam" id="PF00082">
    <property type="entry name" value="Peptidase_S8"/>
    <property type="match status" value="1"/>
</dbReference>
<evidence type="ECO:0000256" key="1">
    <source>
        <dbReference type="ARBA" id="ARBA00011073"/>
    </source>
</evidence>
<keyword evidence="3 5" id="KW-0378">Hydrolase</keyword>
<dbReference type="PROSITE" id="PS50853">
    <property type="entry name" value="FN3"/>
    <property type="match status" value="1"/>
</dbReference>
<keyword evidence="2 5" id="KW-0645">Protease</keyword>
<evidence type="ECO:0000256" key="4">
    <source>
        <dbReference type="ARBA" id="ARBA00022825"/>
    </source>
</evidence>
<dbReference type="InterPro" id="IPR015500">
    <property type="entry name" value="Peptidase_S8_subtilisin-rel"/>
</dbReference>
<evidence type="ECO:0000259" key="6">
    <source>
        <dbReference type="PROSITE" id="PS50853"/>
    </source>
</evidence>
<evidence type="ECO:0000256" key="2">
    <source>
        <dbReference type="ARBA" id="ARBA00022670"/>
    </source>
</evidence>
<dbReference type="SUPFAM" id="SSF52743">
    <property type="entry name" value="Subtilisin-like"/>
    <property type="match status" value="1"/>
</dbReference>
<evidence type="ECO:0000256" key="3">
    <source>
        <dbReference type="ARBA" id="ARBA00022801"/>
    </source>
</evidence>
<dbReference type="InterPro" id="IPR036852">
    <property type="entry name" value="Peptidase_S8/S53_dom_sf"/>
</dbReference>
<keyword evidence="8" id="KW-1185">Reference proteome</keyword>
<dbReference type="InterPro" id="IPR003961">
    <property type="entry name" value="FN3_dom"/>
</dbReference>
<proteinExistence type="inferred from homology"/>
<dbReference type="Pfam" id="PF00041">
    <property type="entry name" value="fn3"/>
    <property type="match status" value="1"/>
</dbReference>
<dbReference type="InterPro" id="IPR000209">
    <property type="entry name" value="Peptidase_S8/S53_dom"/>
</dbReference>
<name>A0A923NLL8_9FIRM</name>